<proteinExistence type="predicted"/>
<keyword evidence="2" id="KW-1185">Reference proteome</keyword>
<sequence length="354" mass="35056">MPDFTYGPAPVLVEASGDFAIGATGTFRASDGTPAPIYDLNGSPLASITVGPKGAHQAFKADIPDGVLDFGSVELPAVSIEAISAALDAQQAAREASASAAAAAQSLASLPAATTEAQGVVALATTASTKTGTETTTAVTPAALAATLADLPDGGTGGTGGGTQVTVDGTSVATLDIDSTAVTPEDVGIPGPMVIVPPAAVFATPGFATWPGAGYTSFMRFSFVGRRAYRWINLGIGTASGSIQVGVVRLSGPGGTDFEIVKSSGAIPAVAGSMHIDLGAFELTTGDYALFVWANNNIVQLRVAGTGVITDSRLTADWSTASLGGGPVPTTGSLTNGSGWGGYRYVGGLTLEAA</sequence>
<dbReference type="AlphaFoldDB" id="A0A5S5CP57"/>
<evidence type="ECO:0000313" key="1">
    <source>
        <dbReference type="EMBL" id="TYP82085.1"/>
    </source>
</evidence>
<gene>
    <name evidence="1" type="ORF">BD833_12069</name>
</gene>
<accession>A0A5S5CP57</accession>
<reference evidence="1 2" key="1">
    <citation type="submission" date="2019-07" db="EMBL/GenBank/DDBJ databases">
        <title>Genomic Encyclopedia of Archaeal and Bacterial Type Strains, Phase II (KMG-II): from individual species to whole genera.</title>
        <authorList>
            <person name="Goeker M."/>
        </authorList>
    </citation>
    <scope>NUCLEOTIDE SEQUENCE [LARGE SCALE GENOMIC DNA]</scope>
    <source>
        <strain evidence="1 2">DSM 46842</strain>
    </source>
</reference>
<name>A0A5S5CP57_9ACTN</name>
<evidence type="ECO:0000313" key="2">
    <source>
        <dbReference type="Proteomes" id="UP000322499"/>
    </source>
</evidence>
<organism evidence="1 2">
    <name type="scientific">Blastococcus xanthinilyticus</name>
    <dbReference type="NCBI Taxonomy" id="1564164"/>
    <lineage>
        <taxon>Bacteria</taxon>
        <taxon>Bacillati</taxon>
        <taxon>Actinomycetota</taxon>
        <taxon>Actinomycetes</taxon>
        <taxon>Geodermatophilales</taxon>
        <taxon>Geodermatophilaceae</taxon>
        <taxon>Blastococcus</taxon>
    </lineage>
</organism>
<dbReference type="EMBL" id="VNHW01000020">
    <property type="protein sequence ID" value="TYP82085.1"/>
    <property type="molecule type" value="Genomic_DNA"/>
</dbReference>
<dbReference type="Proteomes" id="UP000322499">
    <property type="component" value="Unassembled WGS sequence"/>
</dbReference>
<comment type="caution">
    <text evidence="1">The sequence shown here is derived from an EMBL/GenBank/DDBJ whole genome shotgun (WGS) entry which is preliminary data.</text>
</comment>
<protein>
    <submittedName>
        <fullName evidence="1">Uncharacterized protein</fullName>
    </submittedName>
</protein>
<dbReference type="RefSeq" id="WP_166535123.1">
    <property type="nucleotide sequence ID" value="NZ_VNHW01000020.1"/>
</dbReference>